<keyword evidence="1" id="KW-1133">Transmembrane helix</keyword>
<comment type="caution">
    <text evidence="2">The sequence shown here is derived from an EMBL/GenBank/DDBJ whole genome shotgun (WGS) entry which is preliminary data.</text>
</comment>
<protein>
    <submittedName>
        <fullName evidence="2">Uncharacterized protein</fullName>
    </submittedName>
</protein>
<accession>A0A1C7MLU1</accession>
<feature type="transmembrane region" description="Helical" evidence="1">
    <location>
        <begin position="65"/>
        <end position="88"/>
    </location>
</feature>
<evidence type="ECO:0000256" key="1">
    <source>
        <dbReference type="SAM" id="Phobius"/>
    </source>
</evidence>
<gene>
    <name evidence="2" type="ORF">A0H81_02034</name>
</gene>
<dbReference type="AlphaFoldDB" id="A0A1C7MLU1"/>
<feature type="transmembrane region" description="Helical" evidence="1">
    <location>
        <begin position="28"/>
        <end position="53"/>
    </location>
</feature>
<dbReference type="OrthoDB" id="2535105at2759"/>
<proteinExistence type="predicted"/>
<sequence>MKFSLFVSTISLAPTLRGRNGCKPRTDSWALMVGGLVSCVVYGVTCSQTVVYFQRNQNDRLLLKLLVFSLWLLDTADVLLNGHALYWISCSTTVLSRSLSCMEHRAACCAYVNYRLSRSGRVPLIMS</sequence>
<keyword evidence="3" id="KW-1185">Reference proteome</keyword>
<evidence type="ECO:0000313" key="3">
    <source>
        <dbReference type="Proteomes" id="UP000092993"/>
    </source>
</evidence>
<dbReference type="Proteomes" id="UP000092993">
    <property type="component" value="Unassembled WGS sequence"/>
</dbReference>
<evidence type="ECO:0000313" key="2">
    <source>
        <dbReference type="EMBL" id="OBZ77822.1"/>
    </source>
</evidence>
<name>A0A1C7MLU1_GRIFR</name>
<dbReference type="EMBL" id="LUGG01000002">
    <property type="protein sequence ID" value="OBZ77822.1"/>
    <property type="molecule type" value="Genomic_DNA"/>
</dbReference>
<keyword evidence="1" id="KW-0472">Membrane</keyword>
<dbReference type="STRING" id="5627.A0A1C7MLU1"/>
<keyword evidence="1" id="KW-0812">Transmembrane</keyword>
<reference evidence="2 3" key="1">
    <citation type="submission" date="2016-03" db="EMBL/GenBank/DDBJ databases">
        <title>Whole genome sequencing of Grifola frondosa 9006-11.</title>
        <authorList>
            <person name="Min B."/>
            <person name="Park H."/>
            <person name="Kim J.-G."/>
            <person name="Cho H."/>
            <person name="Oh Y.-L."/>
            <person name="Kong W.-S."/>
            <person name="Choi I.-G."/>
        </authorList>
    </citation>
    <scope>NUCLEOTIDE SEQUENCE [LARGE SCALE GENOMIC DNA]</scope>
    <source>
        <strain evidence="2 3">9006-11</strain>
    </source>
</reference>
<organism evidence="2 3">
    <name type="scientific">Grifola frondosa</name>
    <name type="common">Maitake</name>
    <name type="synonym">Polyporus frondosus</name>
    <dbReference type="NCBI Taxonomy" id="5627"/>
    <lineage>
        <taxon>Eukaryota</taxon>
        <taxon>Fungi</taxon>
        <taxon>Dikarya</taxon>
        <taxon>Basidiomycota</taxon>
        <taxon>Agaricomycotina</taxon>
        <taxon>Agaricomycetes</taxon>
        <taxon>Polyporales</taxon>
        <taxon>Grifolaceae</taxon>
        <taxon>Grifola</taxon>
    </lineage>
</organism>